<dbReference type="RefSeq" id="WP_112332594.1">
    <property type="nucleotide sequence ID" value="NZ_QLYR01000004.1"/>
</dbReference>
<evidence type="ECO:0008006" key="3">
    <source>
        <dbReference type="Google" id="ProtNLM"/>
    </source>
</evidence>
<sequence>MKELNLLTQRLFAEGWIKEKHPDYVRDWNYTSKFYGGFEYTREHQNRMVFSTPCGLLVKGSHWNSGHMAYMGVNWTVENDNPTICCPYRKAGCEQNHPLLRDRTASGPSKMVFCACHEVDVPYCYERSIEKVSDEYNQRKEALFQSFARDKKRICRHHCYFDEHTETWVQRYDPMECARSHTDCHYCTILGKELDTKKGNIFYDLKTTRKTEELTLFAKEYEVAIRKDKKLLERNVSLDICRAILKVCPDAPQEKAEGKYSRELYFSEYHGMYFKVEAVNVRVECRASRDLEQDIADAQAGYTVTHEADTLAAAKQQKSERREKARQARIRKAKKLILQHGMDGLLETDLYRVRRMIDKGLITGEEIFSLEHQRTEQQSVEQMTLFQEEGNAHT</sequence>
<organism evidence="1 2">
    <name type="scientific">Hydrogeniiclostridium mannosilyticum</name>
    <dbReference type="NCBI Taxonomy" id="2764322"/>
    <lineage>
        <taxon>Bacteria</taxon>
        <taxon>Bacillati</taxon>
        <taxon>Bacillota</taxon>
        <taxon>Clostridia</taxon>
        <taxon>Eubacteriales</taxon>
        <taxon>Acutalibacteraceae</taxon>
        <taxon>Hydrogeniiclostridium</taxon>
    </lineage>
</organism>
<gene>
    <name evidence="1" type="ORF">DPQ25_07690</name>
</gene>
<accession>A0A328UCR5</accession>
<protein>
    <recommendedName>
        <fullName evidence="3">Sarcolemmal membrane-associated protein</fullName>
    </recommendedName>
</protein>
<evidence type="ECO:0000313" key="1">
    <source>
        <dbReference type="EMBL" id="RAQ28672.1"/>
    </source>
</evidence>
<dbReference type="Proteomes" id="UP000249377">
    <property type="component" value="Unassembled WGS sequence"/>
</dbReference>
<reference evidence="1 2" key="1">
    <citation type="submission" date="2018-06" db="EMBL/GenBank/DDBJ databases">
        <title>Noncontiguous genome sequence of Ruminococcaceae bacterium ASD2818.</title>
        <authorList>
            <person name="Chaplin A.V."/>
            <person name="Sokolova S.R."/>
            <person name="Kochetkova T.O."/>
            <person name="Goltsov A.Y."/>
            <person name="Trofimov D.Y."/>
            <person name="Efimov B.A."/>
        </authorList>
    </citation>
    <scope>NUCLEOTIDE SEQUENCE [LARGE SCALE GENOMIC DNA]</scope>
    <source>
        <strain evidence="1 2">ASD2818</strain>
    </source>
</reference>
<keyword evidence="2" id="KW-1185">Reference proteome</keyword>
<comment type="caution">
    <text evidence="1">The sequence shown here is derived from an EMBL/GenBank/DDBJ whole genome shotgun (WGS) entry which is preliminary data.</text>
</comment>
<dbReference type="AlphaFoldDB" id="A0A328UCR5"/>
<evidence type="ECO:0000313" key="2">
    <source>
        <dbReference type="Proteomes" id="UP000249377"/>
    </source>
</evidence>
<name>A0A328UCR5_9FIRM</name>
<proteinExistence type="predicted"/>
<dbReference type="EMBL" id="QLYR01000004">
    <property type="protein sequence ID" value="RAQ28672.1"/>
    <property type="molecule type" value="Genomic_DNA"/>
</dbReference>